<dbReference type="InterPro" id="IPR001763">
    <property type="entry name" value="Rhodanese-like_dom"/>
</dbReference>
<evidence type="ECO:0000313" key="2">
    <source>
        <dbReference type="EMBL" id="SFI34402.1"/>
    </source>
</evidence>
<evidence type="ECO:0000259" key="1">
    <source>
        <dbReference type="PROSITE" id="PS50206"/>
    </source>
</evidence>
<reference evidence="2 3" key="1">
    <citation type="submission" date="2016-10" db="EMBL/GenBank/DDBJ databases">
        <authorList>
            <person name="de Groot N.N."/>
        </authorList>
    </citation>
    <scope>NUCLEOTIDE SEQUENCE [LARGE SCALE GENOMIC DNA]</scope>
    <source>
        <strain evidence="2 3">DSM 19073</strain>
    </source>
</reference>
<dbReference type="SUPFAM" id="SSF52821">
    <property type="entry name" value="Rhodanese/Cell cycle control phosphatase"/>
    <property type="match status" value="1"/>
</dbReference>
<sequence>MTDAPAAAPRPNRRMLILGGCGLLAVGAAGVGFARRDRFEGAEMTPPEVLAAVQAGEVMLIDIRRPDEWTGTGIAEGAQPLDMRRDDFAEALAVLTGGDLDRPVALICARGVRSDRTSARLADAGFTRIIDVPEGMLGSAAGPGWLERGLPVVQP</sequence>
<accession>A0A1I3HFF6</accession>
<gene>
    <name evidence="2" type="ORF">SAMN04488095_0572</name>
</gene>
<dbReference type="OrthoDB" id="9812109at2"/>
<dbReference type="EMBL" id="FORA01000001">
    <property type="protein sequence ID" value="SFI34402.1"/>
    <property type="molecule type" value="Genomic_DNA"/>
</dbReference>
<organism evidence="2 3">
    <name type="scientific">Jannaschia pohangensis</name>
    <dbReference type="NCBI Taxonomy" id="390807"/>
    <lineage>
        <taxon>Bacteria</taxon>
        <taxon>Pseudomonadati</taxon>
        <taxon>Pseudomonadota</taxon>
        <taxon>Alphaproteobacteria</taxon>
        <taxon>Rhodobacterales</taxon>
        <taxon>Roseobacteraceae</taxon>
        <taxon>Jannaschia</taxon>
    </lineage>
</organism>
<dbReference type="STRING" id="390807.SAMN04488095_0572"/>
<evidence type="ECO:0000313" key="3">
    <source>
        <dbReference type="Proteomes" id="UP000199110"/>
    </source>
</evidence>
<dbReference type="Gene3D" id="3.40.250.10">
    <property type="entry name" value="Rhodanese-like domain"/>
    <property type="match status" value="1"/>
</dbReference>
<dbReference type="InterPro" id="IPR036873">
    <property type="entry name" value="Rhodanese-like_dom_sf"/>
</dbReference>
<keyword evidence="2" id="KW-0808">Transferase</keyword>
<dbReference type="Pfam" id="PF00581">
    <property type="entry name" value="Rhodanese"/>
    <property type="match status" value="1"/>
</dbReference>
<keyword evidence="3" id="KW-1185">Reference proteome</keyword>
<name>A0A1I3HFF6_9RHOB</name>
<dbReference type="PROSITE" id="PS50206">
    <property type="entry name" value="RHODANESE_3"/>
    <property type="match status" value="1"/>
</dbReference>
<protein>
    <submittedName>
        <fullName evidence="2">Rhodanese-related sulfurtransferase</fullName>
    </submittedName>
</protein>
<dbReference type="CDD" id="cd00158">
    <property type="entry name" value="RHOD"/>
    <property type="match status" value="1"/>
</dbReference>
<dbReference type="SMART" id="SM00450">
    <property type="entry name" value="RHOD"/>
    <property type="match status" value="1"/>
</dbReference>
<proteinExistence type="predicted"/>
<feature type="domain" description="Rhodanese" evidence="1">
    <location>
        <begin position="54"/>
        <end position="154"/>
    </location>
</feature>
<dbReference type="AlphaFoldDB" id="A0A1I3HFF6"/>
<dbReference type="GO" id="GO:0016740">
    <property type="term" value="F:transferase activity"/>
    <property type="evidence" value="ECO:0007669"/>
    <property type="project" value="UniProtKB-KW"/>
</dbReference>
<dbReference type="RefSeq" id="WP_092776918.1">
    <property type="nucleotide sequence ID" value="NZ_FORA01000001.1"/>
</dbReference>
<dbReference type="Proteomes" id="UP000199110">
    <property type="component" value="Unassembled WGS sequence"/>
</dbReference>